<feature type="domain" description="TRNA-binding" evidence="14">
    <location>
        <begin position="550"/>
        <end position="652"/>
    </location>
</feature>
<comment type="function">
    <text evidence="1 13">Is required not only for elongation of protein synthesis but also for the initiation of all mRNA translation through initiator tRNA(fMet) aminoacylation.</text>
</comment>
<evidence type="ECO:0000259" key="14">
    <source>
        <dbReference type="PROSITE" id="PS50886"/>
    </source>
</evidence>
<feature type="binding site" evidence="13">
    <location>
        <position position="130"/>
    </location>
    <ligand>
        <name>Zn(2+)</name>
        <dbReference type="ChEBI" id="CHEBI:29105"/>
    </ligand>
</feature>
<dbReference type="NCBIfam" id="NF008900">
    <property type="entry name" value="PRK12267.1"/>
    <property type="match status" value="1"/>
</dbReference>
<dbReference type="FunFam" id="1.10.730.10:FF:000026">
    <property type="entry name" value="Methionine--tRNA ligase"/>
    <property type="match status" value="1"/>
</dbReference>
<dbReference type="GO" id="GO:0006431">
    <property type="term" value="P:methionyl-tRNA aminoacylation"/>
    <property type="evidence" value="ECO:0007669"/>
    <property type="project" value="UniProtKB-UniRule"/>
</dbReference>
<dbReference type="InterPro" id="IPR009080">
    <property type="entry name" value="tRNAsynth_Ia_anticodon-bd"/>
</dbReference>
<dbReference type="SUPFAM" id="SSF52374">
    <property type="entry name" value="Nucleotidylyl transferase"/>
    <property type="match status" value="1"/>
</dbReference>
<dbReference type="FunFam" id="2.170.220.10:FF:000002">
    <property type="entry name" value="Methionine--tRNA ligase"/>
    <property type="match status" value="1"/>
</dbReference>
<dbReference type="InterPro" id="IPR041872">
    <property type="entry name" value="Anticodon_Met"/>
</dbReference>
<dbReference type="OrthoDB" id="9810191at2"/>
<feature type="binding site" evidence="13">
    <location>
        <position position="150"/>
    </location>
    <ligand>
        <name>Zn(2+)</name>
        <dbReference type="ChEBI" id="CHEBI:29105"/>
    </ligand>
</feature>
<gene>
    <name evidence="13" type="primary">metG</name>
    <name evidence="15" type="ORF">HM131_00875</name>
</gene>
<keyword evidence="11 13" id="KW-0030">Aminoacyl-tRNA synthetase</keyword>
<dbReference type="AlphaFoldDB" id="A0A1W5ZQA9"/>
<keyword evidence="13" id="KW-0479">Metal-binding</keyword>
<name>A0A1W5ZQA9_9BACI</name>
<comment type="subunit">
    <text evidence="3 13">Homodimer.</text>
</comment>
<evidence type="ECO:0000256" key="2">
    <source>
        <dbReference type="ARBA" id="ARBA00004496"/>
    </source>
</evidence>
<evidence type="ECO:0000256" key="5">
    <source>
        <dbReference type="ARBA" id="ARBA00022555"/>
    </source>
</evidence>
<feature type="short sequence motif" description="'HIGH' region" evidence="13">
    <location>
        <begin position="15"/>
        <end position="25"/>
    </location>
</feature>
<dbReference type="Proteomes" id="UP000192527">
    <property type="component" value="Chromosome"/>
</dbReference>
<comment type="catalytic activity">
    <reaction evidence="12 13">
        <text>tRNA(Met) + L-methionine + ATP = L-methionyl-tRNA(Met) + AMP + diphosphate</text>
        <dbReference type="Rhea" id="RHEA:13481"/>
        <dbReference type="Rhea" id="RHEA-COMP:9667"/>
        <dbReference type="Rhea" id="RHEA-COMP:9698"/>
        <dbReference type="ChEBI" id="CHEBI:30616"/>
        <dbReference type="ChEBI" id="CHEBI:33019"/>
        <dbReference type="ChEBI" id="CHEBI:57844"/>
        <dbReference type="ChEBI" id="CHEBI:78442"/>
        <dbReference type="ChEBI" id="CHEBI:78530"/>
        <dbReference type="ChEBI" id="CHEBI:456215"/>
        <dbReference type="EC" id="6.1.1.10"/>
    </reaction>
</comment>
<evidence type="ECO:0000256" key="8">
    <source>
        <dbReference type="ARBA" id="ARBA00022840"/>
    </source>
</evidence>
<protein>
    <recommendedName>
        <fullName evidence="13">Methionine--tRNA ligase</fullName>
        <ecNumber evidence="13">6.1.1.10</ecNumber>
    </recommendedName>
    <alternativeName>
        <fullName evidence="13">Methionyl-tRNA synthetase</fullName>
        <shortName evidence="13">MetRS</shortName>
    </alternativeName>
</protein>
<dbReference type="Gene3D" id="1.10.730.10">
    <property type="entry name" value="Isoleucyl-tRNA Synthetase, Domain 1"/>
    <property type="match status" value="1"/>
</dbReference>
<comment type="similarity">
    <text evidence="13">Belongs to the class-I aminoacyl-tRNA synthetase family. MetG type 2A subfamily.</text>
</comment>
<dbReference type="PROSITE" id="PS50886">
    <property type="entry name" value="TRBD"/>
    <property type="match status" value="1"/>
</dbReference>
<keyword evidence="5 13" id="KW-0820">tRNA-binding</keyword>
<evidence type="ECO:0000256" key="3">
    <source>
        <dbReference type="ARBA" id="ARBA00011738"/>
    </source>
</evidence>
<keyword evidence="9 13" id="KW-0694">RNA-binding</keyword>
<dbReference type="InterPro" id="IPR001412">
    <property type="entry name" value="aa-tRNA-synth_I_CS"/>
</dbReference>
<dbReference type="InterPro" id="IPR033911">
    <property type="entry name" value="MetRS_core"/>
</dbReference>
<dbReference type="GO" id="GO:0005524">
    <property type="term" value="F:ATP binding"/>
    <property type="evidence" value="ECO:0007669"/>
    <property type="project" value="UniProtKB-UniRule"/>
</dbReference>
<evidence type="ECO:0000256" key="7">
    <source>
        <dbReference type="ARBA" id="ARBA00022741"/>
    </source>
</evidence>
<dbReference type="NCBIfam" id="TIGR00398">
    <property type="entry name" value="metG"/>
    <property type="match status" value="1"/>
</dbReference>
<comment type="cofactor">
    <cofactor evidence="13">
        <name>Zn(2+)</name>
        <dbReference type="ChEBI" id="CHEBI:29105"/>
    </cofactor>
    <text evidence="13">Binds 1 zinc ion per subunit.</text>
</comment>
<organism evidence="15 16">
    <name type="scientific">Halobacillus mangrovi</name>
    <dbReference type="NCBI Taxonomy" id="402384"/>
    <lineage>
        <taxon>Bacteria</taxon>
        <taxon>Bacillati</taxon>
        <taxon>Bacillota</taxon>
        <taxon>Bacilli</taxon>
        <taxon>Bacillales</taxon>
        <taxon>Bacillaceae</taxon>
        <taxon>Halobacillus</taxon>
    </lineage>
</organism>
<evidence type="ECO:0000256" key="4">
    <source>
        <dbReference type="ARBA" id="ARBA00022490"/>
    </source>
</evidence>
<dbReference type="GO" id="GO:0004825">
    <property type="term" value="F:methionine-tRNA ligase activity"/>
    <property type="evidence" value="ECO:0007669"/>
    <property type="project" value="UniProtKB-UniRule"/>
</dbReference>
<keyword evidence="13" id="KW-0862">Zinc</keyword>
<dbReference type="KEGG" id="hmn:HM131_00875"/>
<dbReference type="InterPro" id="IPR023457">
    <property type="entry name" value="Met-tRNA_synth_2"/>
</dbReference>
<proteinExistence type="inferred from homology"/>
<dbReference type="CDD" id="cd02800">
    <property type="entry name" value="tRNA_bind_EcMetRS_like"/>
    <property type="match status" value="1"/>
</dbReference>
<evidence type="ECO:0000256" key="12">
    <source>
        <dbReference type="ARBA" id="ARBA00047364"/>
    </source>
</evidence>
<dbReference type="HAMAP" id="MF_01228">
    <property type="entry name" value="Met_tRNA_synth_type2"/>
    <property type="match status" value="1"/>
</dbReference>
<accession>A0A1W5ZQA9</accession>
<dbReference type="Gene3D" id="2.170.220.10">
    <property type="match status" value="1"/>
</dbReference>
<dbReference type="InterPro" id="IPR004495">
    <property type="entry name" value="Met-tRNA-synth_bsu_C"/>
</dbReference>
<dbReference type="PRINTS" id="PR01041">
    <property type="entry name" value="TRNASYNTHMET"/>
</dbReference>
<keyword evidence="6 13" id="KW-0436">Ligase</keyword>
<dbReference type="InterPro" id="IPR014729">
    <property type="entry name" value="Rossmann-like_a/b/a_fold"/>
</dbReference>
<dbReference type="InterPro" id="IPR012340">
    <property type="entry name" value="NA-bd_OB-fold"/>
</dbReference>
<sequence>MPEEKNTFYITTPIYYPSGNLHIGHAYTTVAGDAMARYKRLRGYEVMYLTGTDEHGQKIQRKAEEKGVAPQEYVDDIVSGIKDLWDKLDISYDDFIRTTQERHKKVVAKIFDYLMEKGDIYLDEYEGWYCTSCESFFTERQLDEGHCPDCGGPVEKVKEESYFFKMSNYVDQLLEFYEQNPTFIQPESRKNEMINNFIKPGLEDLAVSRTTFDWGVGVPGNQKHVIYVWIDALSNYITALGYGSEEDTRYQKFWPADVQLVGKEIVRFHTIYWPIMLMALDLPLPKQVFAHGWILMKDGKMSKSKGNVVDPVQLSDRYGLDALRYYLLREVPFGSDGVFTPEAFVERTNYDLANDLGNLLNRTVAMISKYFDGEIPQLTLSEDEYDKNLEQLAEETRQSVEQSLENMEFSVALADLWRFVSRTNKYIDETQPWILAKDESQKERLGNVMAHLAESLRQIAVMLRPFLTQTPERIFSQLGVTSDEQKSWESLNQFGAIPAGTHVQKDDPIFPRLDAEEETQIIKDMMKKPAPQKEEKKKEEKKAEEVTIDDFAKLDFRVAEVVKVDKIKKADKLLKIQLDLGTDEQRQVVSGIAEHYTPEELVGKKVICITNLKPVKLRGELSQGMILAGEDENGKLALASIDQSLSNGTKVK</sequence>
<evidence type="ECO:0000256" key="11">
    <source>
        <dbReference type="ARBA" id="ARBA00023146"/>
    </source>
</evidence>
<dbReference type="Pfam" id="PF01588">
    <property type="entry name" value="tRNA_bind"/>
    <property type="match status" value="1"/>
</dbReference>
<dbReference type="GO" id="GO:0046872">
    <property type="term" value="F:metal ion binding"/>
    <property type="evidence" value="ECO:0007669"/>
    <property type="project" value="UniProtKB-KW"/>
</dbReference>
<reference evidence="15 16" key="1">
    <citation type="submission" date="2017-04" db="EMBL/GenBank/DDBJ databases">
        <title>The whole genome sequencing and assembly of Halobacillus mangrovi strain.</title>
        <authorList>
            <person name="Lee S.-J."/>
            <person name="Park M.-K."/>
            <person name="Kim J.-Y."/>
            <person name="Lee Y.-J."/>
            <person name="Yi H."/>
            <person name="Bahn Y.-S."/>
            <person name="Kim J.F."/>
            <person name="Lee D.-W."/>
        </authorList>
    </citation>
    <scope>NUCLEOTIDE SEQUENCE [LARGE SCALE GENOMIC DNA]</scope>
    <source>
        <strain evidence="15 16">KTB 131</strain>
    </source>
</reference>
<dbReference type="Pfam" id="PF09334">
    <property type="entry name" value="tRNA-synt_1g"/>
    <property type="match status" value="2"/>
</dbReference>
<evidence type="ECO:0000256" key="9">
    <source>
        <dbReference type="ARBA" id="ARBA00022884"/>
    </source>
</evidence>
<dbReference type="InterPro" id="IPR014758">
    <property type="entry name" value="Met-tRNA_synth"/>
</dbReference>
<comment type="subcellular location">
    <subcellularLocation>
        <location evidence="2 13">Cytoplasm</location>
    </subcellularLocation>
</comment>
<dbReference type="PROSITE" id="PS00178">
    <property type="entry name" value="AA_TRNA_LIGASE_I"/>
    <property type="match status" value="1"/>
</dbReference>
<comment type="caution">
    <text evidence="13">Lacks conserved residue(s) required for the propagation of feature annotation.</text>
</comment>
<dbReference type="RefSeq" id="WP_085027027.1">
    <property type="nucleotide sequence ID" value="NZ_CP020772.1"/>
</dbReference>
<dbReference type="InterPro" id="IPR013155">
    <property type="entry name" value="M/V/L/I-tRNA-synth_anticd-bd"/>
</dbReference>
<feature type="binding site" evidence="13">
    <location>
        <position position="133"/>
    </location>
    <ligand>
        <name>Zn(2+)</name>
        <dbReference type="ChEBI" id="CHEBI:29105"/>
    </ligand>
</feature>
<dbReference type="FunFam" id="2.40.50.140:FF:000042">
    <property type="entry name" value="Methionine--tRNA ligase"/>
    <property type="match status" value="1"/>
</dbReference>
<keyword evidence="7 13" id="KW-0547">Nucleotide-binding</keyword>
<dbReference type="SUPFAM" id="SSF50249">
    <property type="entry name" value="Nucleic acid-binding proteins"/>
    <property type="match status" value="1"/>
</dbReference>
<dbReference type="CDD" id="cd00814">
    <property type="entry name" value="MetRS_core"/>
    <property type="match status" value="1"/>
</dbReference>
<evidence type="ECO:0000256" key="6">
    <source>
        <dbReference type="ARBA" id="ARBA00022598"/>
    </source>
</evidence>
<dbReference type="InterPro" id="IPR015413">
    <property type="entry name" value="Methionyl/Leucyl_tRNA_Synth"/>
</dbReference>
<dbReference type="SUPFAM" id="SSF47323">
    <property type="entry name" value="Anticodon-binding domain of a subclass of class I aminoacyl-tRNA synthetases"/>
    <property type="match status" value="1"/>
</dbReference>
<dbReference type="Gene3D" id="2.40.50.140">
    <property type="entry name" value="Nucleic acid-binding proteins"/>
    <property type="match status" value="1"/>
</dbReference>
<evidence type="ECO:0000256" key="10">
    <source>
        <dbReference type="ARBA" id="ARBA00022917"/>
    </source>
</evidence>
<dbReference type="InterPro" id="IPR002547">
    <property type="entry name" value="tRNA-bd_dom"/>
</dbReference>
<keyword evidence="16" id="KW-1185">Reference proteome</keyword>
<feature type="binding site" evidence="13">
    <location>
        <position position="147"/>
    </location>
    <ligand>
        <name>Zn(2+)</name>
        <dbReference type="ChEBI" id="CHEBI:29105"/>
    </ligand>
</feature>
<dbReference type="GO" id="GO:0000049">
    <property type="term" value="F:tRNA binding"/>
    <property type="evidence" value="ECO:0007669"/>
    <property type="project" value="UniProtKB-UniRule"/>
</dbReference>
<dbReference type="GO" id="GO:0005737">
    <property type="term" value="C:cytoplasm"/>
    <property type="evidence" value="ECO:0007669"/>
    <property type="project" value="UniProtKB-SubCell"/>
</dbReference>
<keyword evidence="10 13" id="KW-0648">Protein biosynthesis</keyword>
<dbReference type="PANTHER" id="PTHR43326:SF1">
    <property type="entry name" value="METHIONINE--TRNA LIGASE, MITOCHONDRIAL"/>
    <property type="match status" value="1"/>
</dbReference>
<feature type="short sequence motif" description="'KMSKS' region" evidence="13">
    <location>
        <begin position="300"/>
        <end position="304"/>
    </location>
</feature>
<dbReference type="Gene3D" id="3.40.50.620">
    <property type="entry name" value="HUPs"/>
    <property type="match status" value="1"/>
</dbReference>
<dbReference type="EC" id="6.1.1.10" evidence="13"/>
<dbReference type="CDD" id="cd07957">
    <property type="entry name" value="Anticodon_Ia_Met"/>
    <property type="match status" value="1"/>
</dbReference>
<evidence type="ECO:0000256" key="13">
    <source>
        <dbReference type="HAMAP-Rule" id="MF_01228"/>
    </source>
</evidence>
<keyword evidence="8 13" id="KW-0067">ATP-binding</keyword>
<dbReference type="Pfam" id="PF08264">
    <property type="entry name" value="Anticodon_1"/>
    <property type="match status" value="1"/>
</dbReference>
<dbReference type="STRING" id="402384.HM131_00875"/>
<dbReference type="NCBIfam" id="TIGR00399">
    <property type="entry name" value="metG_C_term"/>
    <property type="match status" value="1"/>
</dbReference>
<dbReference type="EMBL" id="CP020772">
    <property type="protein sequence ID" value="ARI75468.1"/>
    <property type="molecule type" value="Genomic_DNA"/>
</dbReference>
<evidence type="ECO:0000256" key="1">
    <source>
        <dbReference type="ARBA" id="ARBA00003314"/>
    </source>
</evidence>
<evidence type="ECO:0000313" key="15">
    <source>
        <dbReference type="EMBL" id="ARI75468.1"/>
    </source>
</evidence>
<dbReference type="PANTHER" id="PTHR43326">
    <property type="entry name" value="METHIONYL-TRNA SYNTHETASE"/>
    <property type="match status" value="1"/>
</dbReference>
<evidence type="ECO:0000313" key="16">
    <source>
        <dbReference type="Proteomes" id="UP000192527"/>
    </source>
</evidence>
<keyword evidence="4 13" id="KW-0963">Cytoplasm</keyword>